<dbReference type="AlphaFoldDB" id="A0A428ZDY5"/>
<evidence type="ECO:0000313" key="2">
    <source>
        <dbReference type="EMBL" id="RSM86303.1"/>
    </source>
</evidence>
<feature type="transmembrane region" description="Helical" evidence="1">
    <location>
        <begin position="63"/>
        <end position="82"/>
    </location>
</feature>
<evidence type="ECO:0000256" key="1">
    <source>
        <dbReference type="SAM" id="Phobius"/>
    </source>
</evidence>
<keyword evidence="1" id="KW-0472">Membrane</keyword>
<sequence length="84" mass="8857">MALRDEEQRKLAEIERGLAAEDPRLASQFTERPKLRTGTIAEIAVMLMAGSVMAGVGVQLGSAVLIVIGGIVATIVPIMIAARL</sequence>
<dbReference type="Pfam" id="PF11239">
    <property type="entry name" value="DUF3040"/>
    <property type="match status" value="1"/>
</dbReference>
<comment type="caution">
    <text evidence="2">The sequence shown here is derived from an EMBL/GenBank/DDBJ whole genome shotgun (WGS) entry which is preliminary data.</text>
</comment>
<evidence type="ECO:0000313" key="3">
    <source>
        <dbReference type="Proteomes" id="UP000287547"/>
    </source>
</evidence>
<proteinExistence type="predicted"/>
<gene>
    <name evidence="2" type="ORF">DMH04_14140</name>
</gene>
<dbReference type="InterPro" id="IPR021401">
    <property type="entry name" value="DUF3040"/>
</dbReference>
<dbReference type="Proteomes" id="UP000287547">
    <property type="component" value="Unassembled WGS sequence"/>
</dbReference>
<protein>
    <submittedName>
        <fullName evidence="2">DUF3040 domain-containing protein</fullName>
    </submittedName>
</protein>
<reference evidence="2 3" key="1">
    <citation type="submission" date="2018-05" db="EMBL/GenBank/DDBJ databases">
        <title>Evolution of GPA BGCs.</title>
        <authorList>
            <person name="Waglechner N."/>
            <person name="Wright G.D."/>
        </authorList>
    </citation>
    <scope>NUCLEOTIDE SEQUENCE [LARGE SCALE GENOMIC DNA]</scope>
    <source>
        <strain evidence="2 3">A82846</strain>
    </source>
</reference>
<dbReference type="RefSeq" id="WP_037256226.1">
    <property type="nucleotide sequence ID" value="NZ_QHKI01000009.1"/>
</dbReference>
<organism evidence="2 3">
    <name type="scientific">Kibdelosporangium aridum</name>
    <dbReference type="NCBI Taxonomy" id="2030"/>
    <lineage>
        <taxon>Bacteria</taxon>
        <taxon>Bacillati</taxon>
        <taxon>Actinomycetota</taxon>
        <taxon>Actinomycetes</taxon>
        <taxon>Pseudonocardiales</taxon>
        <taxon>Pseudonocardiaceae</taxon>
        <taxon>Kibdelosporangium</taxon>
    </lineage>
</organism>
<dbReference type="OrthoDB" id="3557301at2"/>
<accession>A0A428ZDY5</accession>
<name>A0A428ZDY5_KIBAR</name>
<keyword evidence="1" id="KW-0812">Transmembrane</keyword>
<dbReference type="EMBL" id="QHKI01000009">
    <property type="protein sequence ID" value="RSM86303.1"/>
    <property type="molecule type" value="Genomic_DNA"/>
</dbReference>
<keyword evidence="1" id="KW-1133">Transmembrane helix</keyword>